<proteinExistence type="inferred from homology"/>
<dbReference type="PANTHER" id="PTHR21716">
    <property type="entry name" value="TRANSMEMBRANE PROTEIN"/>
    <property type="match status" value="1"/>
</dbReference>
<feature type="transmembrane region" description="Helical" evidence="9">
    <location>
        <begin position="221"/>
        <end position="245"/>
    </location>
</feature>
<dbReference type="InterPro" id="IPR002549">
    <property type="entry name" value="AI-2E-like"/>
</dbReference>
<comment type="similarity">
    <text evidence="2">Belongs to the autoinducer-2 exporter (AI-2E) (TC 2.A.86) family.</text>
</comment>
<dbReference type="Proteomes" id="UP001165124">
    <property type="component" value="Unassembled WGS sequence"/>
</dbReference>
<dbReference type="GO" id="GO:0005886">
    <property type="term" value="C:plasma membrane"/>
    <property type="evidence" value="ECO:0007669"/>
    <property type="project" value="UniProtKB-SubCell"/>
</dbReference>
<sequence>MNVERKDDAETARTRQVPPSLVLAAGWAWRLLVLAAVLYVLVRIASRLTFVVIPFVVALLLCALLHPVIARLSRWGMRPLAATWITMLLSLVVLGGVGFYVGVQANAQFPRLAAEVQQTGRQVQDWLVHGPLHLKTSQLQRYVDEGVKYLEERRGQLAGTAVEAGRLTVEILAGFVLMLFVLFFLLKDGGRIWRWMIGGLGPYRARVDRAGRAAWRTLSQYVHGTVVVAAIHAITMAIVLTVLGVPLVAPLAVIIFLGSFIPIVGILVSGALAVAVTLSAKGIWAALIFLGLLLVEQQIEGHLLQPLVVGRWVRLHPLAIIMAISVGGVLAGIPGAALAVPLVAVVYRVIPALRADPVPAAAAPAPADPPQADDSSDDRRRDEEGETGA</sequence>
<protein>
    <recommendedName>
        <fullName evidence="12">AI-2E family transporter</fullName>
    </recommendedName>
</protein>
<dbReference type="Pfam" id="PF01594">
    <property type="entry name" value="AI-2E_transport"/>
    <property type="match status" value="1"/>
</dbReference>
<comment type="subcellular location">
    <subcellularLocation>
        <location evidence="1">Cell membrane</location>
        <topology evidence="1">Multi-pass membrane protein</topology>
    </subcellularLocation>
</comment>
<dbReference type="PANTHER" id="PTHR21716:SF53">
    <property type="entry name" value="PERMEASE PERM-RELATED"/>
    <property type="match status" value="1"/>
</dbReference>
<evidence type="ECO:0000256" key="3">
    <source>
        <dbReference type="ARBA" id="ARBA00022448"/>
    </source>
</evidence>
<dbReference type="GO" id="GO:0055085">
    <property type="term" value="P:transmembrane transport"/>
    <property type="evidence" value="ECO:0007669"/>
    <property type="project" value="TreeGrafter"/>
</dbReference>
<evidence type="ECO:0000256" key="8">
    <source>
        <dbReference type="SAM" id="MobiDB-lite"/>
    </source>
</evidence>
<evidence type="ECO:0008006" key="12">
    <source>
        <dbReference type="Google" id="ProtNLM"/>
    </source>
</evidence>
<feature type="transmembrane region" description="Helical" evidence="9">
    <location>
        <begin position="81"/>
        <end position="103"/>
    </location>
</feature>
<name>A0A9W6Q0G5_9ACTN</name>
<feature type="transmembrane region" description="Helical" evidence="9">
    <location>
        <begin position="251"/>
        <end position="275"/>
    </location>
</feature>
<accession>A0A9W6Q0G5</accession>
<comment type="caution">
    <text evidence="10">The sequence shown here is derived from an EMBL/GenBank/DDBJ whole genome shotgun (WGS) entry which is preliminary data.</text>
</comment>
<dbReference type="RefSeq" id="WP_227023267.1">
    <property type="nucleotide sequence ID" value="NZ_BSRZ01000013.1"/>
</dbReference>
<evidence type="ECO:0000256" key="5">
    <source>
        <dbReference type="ARBA" id="ARBA00022692"/>
    </source>
</evidence>
<evidence type="ECO:0000256" key="9">
    <source>
        <dbReference type="SAM" id="Phobius"/>
    </source>
</evidence>
<feature type="transmembrane region" description="Helical" evidence="9">
    <location>
        <begin position="21"/>
        <end position="42"/>
    </location>
</feature>
<evidence type="ECO:0000256" key="4">
    <source>
        <dbReference type="ARBA" id="ARBA00022475"/>
    </source>
</evidence>
<feature type="transmembrane region" description="Helical" evidence="9">
    <location>
        <begin position="319"/>
        <end position="347"/>
    </location>
</feature>
<keyword evidence="7 9" id="KW-0472">Membrane</keyword>
<keyword evidence="4" id="KW-1003">Cell membrane</keyword>
<feature type="compositionally biased region" description="Low complexity" evidence="8">
    <location>
        <begin position="360"/>
        <end position="373"/>
    </location>
</feature>
<reference evidence="10" key="1">
    <citation type="submission" date="2023-02" db="EMBL/GenBank/DDBJ databases">
        <title>Actinomadura rubrobrunea NBRC 14622.</title>
        <authorList>
            <person name="Ichikawa N."/>
            <person name="Sato H."/>
            <person name="Tonouchi N."/>
        </authorList>
    </citation>
    <scope>NUCLEOTIDE SEQUENCE</scope>
    <source>
        <strain evidence="10">NBRC 14622</strain>
    </source>
</reference>
<keyword evidence="6 9" id="KW-1133">Transmembrane helix</keyword>
<feature type="region of interest" description="Disordered" evidence="8">
    <location>
        <begin position="360"/>
        <end position="389"/>
    </location>
</feature>
<evidence type="ECO:0000256" key="7">
    <source>
        <dbReference type="ARBA" id="ARBA00023136"/>
    </source>
</evidence>
<feature type="transmembrane region" description="Helical" evidence="9">
    <location>
        <begin position="48"/>
        <end position="69"/>
    </location>
</feature>
<dbReference type="AlphaFoldDB" id="A0A9W6Q0G5"/>
<gene>
    <name evidence="10" type="ORF">Arub01_44470</name>
</gene>
<evidence type="ECO:0000256" key="2">
    <source>
        <dbReference type="ARBA" id="ARBA00009773"/>
    </source>
</evidence>
<evidence type="ECO:0000256" key="6">
    <source>
        <dbReference type="ARBA" id="ARBA00022989"/>
    </source>
</evidence>
<organism evidence="10 11">
    <name type="scientific">Actinomadura rubrobrunea</name>
    <dbReference type="NCBI Taxonomy" id="115335"/>
    <lineage>
        <taxon>Bacteria</taxon>
        <taxon>Bacillati</taxon>
        <taxon>Actinomycetota</taxon>
        <taxon>Actinomycetes</taxon>
        <taxon>Streptosporangiales</taxon>
        <taxon>Thermomonosporaceae</taxon>
        <taxon>Actinomadura</taxon>
    </lineage>
</organism>
<evidence type="ECO:0000256" key="1">
    <source>
        <dbReference type="ARBA" id="ARBA00004651"/>
    </source>
</evidence>
<dbReference type="EMBL" id="BSRZ01000013">
    <property type="protein sequence ID" value="GLW66203.1"/>
    <property type="molecule type" value="Genomic_DNA"/>
</dbReference>
<evidence type="ECO:0000313" key="10">
    <source>
        <dbReference type="EMBL" id="GLW66203.1"/>
    </source>
</evidence>
<keyword evidence="5 9" id="KW-0812">Transmembrane</keyword>
<feature type="transmembrane region" description="Helical" evidence="9">
    <location>
        <begin position="167"/>
        <end position="186"/>
    </location>
</feature>
<keyword evidence="3" id="KW-0813">Transport</keyword>
<feature type="transmembrane region" description="Helical" evidence="9">
    <location>
        <begin position="282"/>
        <end position="299"/>
    </location>
</feature>
<evidence type="ECO:0000313" key="11">
    <source>
        <dbReference type="Proteomes" id="UP001165124"/>
    </source>
</evidence>
<keyword evidence="11" id="KW-1185">Reference proteome</keyword>